<accession>A0ABR8Z2M6</accession>
<reference evidence="1 2" key="1">
    <citation type="submission" date="2020-08" db="EMBL/GenBank/DDBJ databases">
        <title>A Genomic Blueprint of the Chicken Gut Microbiome.</title>
        <authorList>
            <person name="Gilroy R."/>
            <person name="Ravi A."/>
            <person name="Getino M."/>
            <person name="Pursley I."/>
            <person name="Horton D.L."/>
            <person name="Alikhan N.-F."/>
            <person name="Baker D."/>
            <person name="Gharbi K."/>
            <person name="Hall N."/>
            <person name="Watson M."/>
            <person name="Adriaenssens E.M."/>
            <person name="Foster-Nyarko E."/>
            <person name="Jarju S."/>
            <person name="Secka A."/>
            <person name="Antonio M."/>
            <person name="Oren A."/>
            <person name="Chaudhuri R."/>
            <person name="La Ragione R.M."/>
            <person name="Hildebrand F."/>
            <person name="Pallen M.J."/>
        </authorList>
    </citation>
    <scope>NUCLEOTIDE SEQUENCE [LARGE SCALE GENOMIC DNA]</scope>
    <source>
        <strain evidence="1 2">Sa1BUA1</strain>
    </source>
</reference>
<sequence length="156" mass="17325">MQEQHGESVEGAMAQAWAASGRTHAERTYRAAMARNSGQRFSVSDVILPERLLHPEETVLDVAVGGLSADTFPLLLVTDRRVILTIDQPWRRWPAKREAPLAEVVGAEVVPFFLLGRLRVRLRQDKDIKLKLGAQERPKEVAALINRLVSGGTAPR</sequence>
<dbReference type="EMBL" id="JACSPO010000004">
    <property type="protein sequence ID" value="MBD8062584.1"/>
    <property type="molecule type" value="Genomic_DNA"/>
</dbReference>
<gene>
    <name evidence="1" type="ORF">H9624_09635</name>
</gene>
<name>A0ABR8Z2M6_9MICO</name>
<dbReference type="RefSeq" id="WP_251839689.1">
    <property type="nucleotide sequence ID" value="NZ_JACSPO010000004.1"/>
</dbReference>
<keyword evidence="2" id="KW-1185">Reference proteome</keyword>
<comment type="caution">
    <text evidence="1">The sequence shown here is derived from an EMBL/GenBank/DDBJ whole genome shotgun (WGS) entry which is preliminary data.</text>
</comment>
<dbReference type="Proteomes" id="UP000661894">
    <property type="component" value="Unassembled WGS sequence"/>
</dbReference>
<proteinExistence type="predicted"/>
<organism evidence="1 2">
    <name type="scientific">Oceanitalea stevensii</name>
    <dbReference type="NCBI Taxonomy" id="2763072"/>
    <lineage>
        <taxon>Bacteria</taxon>
        <taxon>Bacillati</taxon>
        <taxon>Actinomycetota</taxon>
        <taxon>Actinomycetes</taxon>
        <taxon>Micrococcales</taxon>
        <taxon>Bogoriellaceae</taxon>
        <taxon>Georgenia</taxon>
    </lineage>
</organism>
<evidence type="ECO:0008006" key="3">
    <source>
        <dbReference type="Google" id="ProtNLM"/>
    </source>
</evidence>
<evidence type="ECO:0000313" key="1">
    <source>
        <dbReference type="EMBL" id="MBD8062584.1"/>
    </source>
</evidence>
<evidence type="ECO:0000313" key="2">
    <source>
        <dbReference type="Proteomes" id="UP000661894"/>
    </source>
</evidence>
<protein>
    <recommendedName>
        <fullName evidence="3">YokE-like PH domain-containing protein</fullName>
    </recommendedName>
</protein>